<keyword evidence="1" id="KW-1133">Transmembrane helix</keyword>
<geneLocation type="mitochondrion" evidence="2"/>
<keyword evidence="1" id="KW-0812">Transmembrane</keyword>
<gene>
    <name evidence="2" type="primary">ND2</name>
</gene>
<reference evidence="2" key="1">
    <citation type="submission" date="2017-04" db="EMBL/GenBank/DDBJ databases">
        <title>Mitochondrial genome of Caenorhabditis nigoni, strain JU1421.</title>
        <authorList>
            <person name="Li R."/>
            <person name="Ren X."/>
            <person name="Zhao Z."/>
        </authorList>
    </citation>
    <scope>NUCLEOTIDE SEQUENCE</scope>
    <source>
        <strain evidence="2">JU1421</strain>
    </source>
</reference>
<feature type="transmembrane region" description="Helical" evidence="1">
    <location>
        <begin position="159"/>
        <end position="186"/>
    </location>
</feature>
<evidence type="ECO:0000313" key="2">
    <source>
        <dbReference type="EMBL" id="AJL34379.1"/>
    </source>
</evidence>
<dbReference type="EMBL" id="KP259621">
    <property type="protein sequence ID" value="AJL34379.1"/>
    <property type="molecule type" value="Genomic_DNA"/>
</dbReference>
<name>A0A0C5B0F2_9PELO</name>
<feature type="transmembrane region" description="Helical" evidence="1">
    <location>
        <begin position="6"/>
        <end position="39"/>
    </location>
</feature>
<protein>
    <submittedName>
        <fullName evidence="2">NADH dehydrogenase subunit 2</fullName>
    </submittedName>
</protein>
<sequence length="282" mass="33241">MIVFISLFTIFLTVLSLLTNNIIVWWSIFLLMTVVFVLLNKSSKSYTSIFNYFVIQESLGLLFLLFSSGLLQFFIILLKIGVAPLHFWIFNVTNNIFNYGLMWFLTFQKLPFLTILLQIFWLSSVYILLMGLLICYIQTFVMKSYKNLLIISSTESFNWIVLGVFFSMFNTLYLFVYYFLLMVLLISKFSKSSGYNFVNWETMLVFLNIPFSVSFFVKIFSLSEIFKFDSFFTLLLLFSMFLSVLAFSFWLINLSMKNNEELSSNNKMNYFIIFPLMVISII</sequence>
<feature type="transmembrane region" description="Helical" evidence="1">
    <location>
        <begin position="231"/>
        <end position="252"/>
    </location>
</feature>
<organism evidence="2">
    <name type="scientific">Caenorhabditis nigoni</name>
    <dbReference type="NCBI Taxonomy" id="1611254"/>
    <lineage>
        <taxon>Eukaryota</taxon>
        <taxon>Metazoa</taxon>
        <taxon>Ecdysozoa</taxon>
        <taxon>Nematoda</taxon>
        <taxon>Chromadorea</taxon>
        <taxon>Rhabditida</taxon>
        <taxon>Rhabditina</taxon>
        <taxon>Rhabditomorpha</taxon>
        <taxon>Rhabditoidea</taxon>
        <taxon>Rhabditidae</taxon>
        <taxon>Peloderinae</taxon>
        <taxon>Caenorhabditis</taxon>
    </lineage>
</organism>
<dbReference type="AlphaFoldDB" id="A0A0C5B0F2"/>
<proteinExistence type="predicted"/>
<feature type="transmembrane region" description="Helical" evidence="1">
    <location>
        <begin position="198"/>
        <end position="219"/>
    </location>
</feature>
<feature type="transmembrane region" description="Helical" evidence="1">
    <location>
        <begin position="119"/>
        <end position="139"/>
    </location>
</feature>
<feature type="transmembrane region" description="Helical" evidence="1">
    <location>
        <begin position="59"/>
        <end position="82"/>
    </location>
</feature>
<evidence type="ECO:0000256" key="1">
    <source>
        <dbReference type="SAM" id="Phobius"/>
    </source>
</evidence>
<feature type="transmembrane region" description="Helical" evidence="1">
    <location>
        <begin position="88"/>
        <end position="107"/>
    </location>
</feature>
<keyword evidence="1" id="KW-0472">Membrane</keyword>
<keyword evidence="2" id="KW-0496">Mitochondrion</keyword>
<accession>A0A0C5B0F2</accession>